<dbReference type="Proteomes" id="UP000250790">
    <property type="component" value="Unassembled WGS sequence"/>
</dbReference>
<dbReference type="CDD" id="cd08417">
    <property type="entry name" value="PBP2_Nitroaromatics_like"/>
    <property type="match status" value="1"/>
</dbReference>
<gene>
    <name evidence="6" type="ORF">B9Z37_06920</name>
</gene>
<dbReference type="InterPro" id="IPR000847">
    <property type="entry name" value="LysR_HTH_N"/>
</dbReference>
<dbReference type="Gene3D" id="3.40.190.10">
    <property type="entry name" value="Periplasmic binding protein-like II"/>
    <property type="match status" value="2"/>
</dbReference>
<evidence type="ECO:0000256" key="2">
    <source>
        <dbReference type="ARBA" id="ARBA00023015"/>
    </source>
</evidence>
<dbReference type="SUPFAM" id="SSF46785">
    <property type="entry name" value="Winged helix' DNA-binding domain"/>
    <property type="match status" value="1"/>
</dbReference>
<keyword evidence="7" id="KW-1185">Reference proteome</keyword>
<dbReference type="Gene3D" id="1.10.10.10">
    <property type="entry name" value="Winged helix-like DNA-binding domain superfamily/Winged helix DNA-binding domain"/>
    <property type="match status" value="1"/>
</dbReference>
<dbReference type="PROSITE" id="PS50931">
    <property type="entry name" value="HTH_LYSR"/>
    <property type="match status" value="1"/>
</dbReference>
<name>A0A315EBM0_9BURK</name>
<evidence type="ECO:0000256" key="4">
    <source>
        <dbReference type="ARBA" id="ARBA00023163"/>
    </source>
</evidence>
<comment type="caution">
    <text evidence="6">The sequence shown here is derived from an EMBL/GenBank/DDBJ whole genome shotgun (WGS) entry which is preliminary data.</text>
</comment>
<dbReference type="PANTHER" id="PTHR30118:SF15">
    <property type="entry name" value="TRANSCRIPTIONAL REGULATORY PROTEIN"/>
    <property type="match status" value="1"/>
</dbReference>
<dbReference type="AlphaFoldDB" id="A0A315EBM0"/>
<feature type="domain" description="HTH lysR-type" evidence="5">
    <location>
        <begin position="12"/>
        <end position="69"/>
    </location>
</feature>
<dbReference type="GO" id="GO:0003700">
    <property type="term" value="F:DNA-binding transcription factor activity"/>
    <property type="evidence" value="ECO:0007669"/>
    <property type="project" value="InterPro"/>
</dbReference>
<dbReference type="InterPro" id="IPR005119">
    <property type="entry name" value="LysR_subst-bd"/>
</dbReference>
<keyword evidence="2" id="KW-0805">Transcription regulation</keyword>
<dbReference type="InterPro" id="IPR036388">
    <property type="entry name" value="WH-like_DNA-bd_sf"/>
</dbReference>
<keyword evidence="4" id="KW-0804">Transcription</keyword>
<dbReference type="GO" id="GO:0003677">
    <property type="term" value="F:DNA binding"/>
    <property type="evidence" value="ECO:0007669"/>
    <property type="project" value="UniProtKB-KW"/>
</dbReference>
<dbReference type="InterPro" id="IPR037402">
    <property type="entry name" value="YidZ_PBP2"/>
</dbReference>
<dbReference type="EMBL" id="NESN01000002">
    <property type="protein sequence ID" value="PUE54278.1"/>
    <property type="molecule type" value="Genomic_DNA"/>
</dbReference>
<evidence type="ECO:0000256" key="3">
    <source>
        <dbReference type="ARBA" id="ARBA00023125"/>
    </source>
</evidence>
<comment type="similarity">
    <text evidence="1">Belongs to the LysR transcriptional regulatory family.</text>
</comment>
<dbReference type="SUPFAM" id="SSF53850">
    <property type="entry name" value="Periplasmic binding protein-like II"/>
    <property type="match status" value="1"/>
</dbReference>
<dbReference type="InterPro" id="IPR050389">
    <property type="entry name" value="LysR-type_TF"/>
</dbReference>
<evidence type="ECO:0000256" key="1">
    <source>
        <dbReference type="ARBA" id="ARBA00009437"/>
    </source>
</evidence>
<protein>
    <submittedName>
        <fullName evidence="6">LysR family transcriptional regulator</fullName>
    </submittedName>
</protein>
<dbReference type="PRINTS" id="PR00039">
    <property type="entry name" value="HTHLYSR"/>
</dbReference>
<dbReference type="Pfam" id="PF00126">
    <property type="entry name" value="HTH_1"/>
    <property type="match status" value="1"/>
</dbReference>
<dbReference type="Pfam" id="PF03466">
    <property type="entry name" value="LysR_substrate"/>
    <property type="match status" value="1"/>
</dbReference>
<dbReference type="RefSeq" id="WP_205872556.1">
    <property type="nucleotide sequence ID" value="NZ_NESN01000002.1"/>
</dbReference>
<dbReference type="InterPro" id="IPR036390">
    <property type="entry name" value="WH_DNA-bd_sf"/>
</dbReference>
<evidence type="ECO:0000313" key="7">
    <source>
        <dbReference type="Proteomes" id="UP000250790"/>
    </source>
</evidence>
<evidence type="ECO:0000259" key="5">
    <source>
        <dbReference type="PROSITE" id="PS50931"/>
    </source>
</evidence>
<dbReference type="PANTHER" id="PTHR30118">
    <property type="entry name" value="HTH-TYPE TRANSCRIPTIONAL REGULATOR LEUO-RELATED"/>
    <property type="match status" value="1"/>
</dbReference>
<accession>A0A315EBM0</accession>
<keyword evidence="3" id="KW-0238">DNA-binding</keyword>
<organism evidence="6 7">
    <name type="scientific">Limnohabitans parvus II-B4</name>
    <dbReference type="NCBI Taxonomy" id="1293052"/>
    <lineage>
        <taxon>Bacteria</taxon>
        <taxon>Pseudomonadati</taxon>
        <taxon>Pseudomonadota</taxon>
        <taxon>Betaproteobacteria</taxon>
        <taxon>Burkholderiales</taxon>
        <taxon>Comamonadaceae</taxon>
        <taxon>Limnohabitans</taxon>
    </lineage>
</organism>
<sequence length="325" mass="35726">MNPSIPASFRTLDLNLLRVFDEVMAERSLTRAAHNLSLTQPAVSNALRRLRDALDDELVRRHGHGIEPTPHALALWPSVREALRQLQEAIVPSPFVPHEATSTFVLAMADATAAELMGGLARQLQSEAPGLSLRVVPLTTRDPRKLLSDGTADMALGYFPAVLTDLTGRAQAGEAVAFEHQRLYAGEYVCVMRQGHPLADQPLTLDAYCAARHLLVSFSGRPYGFVDEALASISRQRRIVLTVNQFFTAGQVVVSSDLLTVLPRHFVPTTGMTDQLVLRDLPLDVPPVHVEALWHRRVQHDSAHQWLRGQLLQVAQAAFANEGTA</sequence>
<evidence type="ECO:0000313" key="6">
    <source>
        <dbReference type="EMBL" id="PUE54278.1"/>
    </source>
</evidence>
<reference evidence="6 7" key="1">
    <citation type="submission" date="2017-04" db="EMBL/GenBank/DDBJ databases">
        <title>Unexpected and diverse lifestyles within the genus Limnohabitans.</title>
        <authorList>
            <person name="Kasalicky V."/>
            <person name="Mehrshad M."/>
            <person name="Andrei S.-A."/>
            <person name="Salcher M."/>
            <person name="Kratochvilova H."/>
            <person name="Simek K."/>
            <person name="Ghai R."/>
        </authorList>
    </citation>
    <scope>NUCLEOTIDE SEQUENCE [LARGE SCALE GENOMIC DNA]</scope>
    <source>
        <strain evidence="6 7">II-B4</strain>
    </source>
</reference>
<proteinExistence type="inferred from homology"/>